<gene>
    <name evidence="6 7" type="primary">LOC109717279</name>
</gene>
<keyword evidence="1 2" id="KW-0694">RNA-binding</keyword>
<evidence type="ECO:0000256" key="3">
    <source>
        <dbReference type="SAM" id="MobiDB-lite"/>
    </source>
</evidence>
<organism evidence="7">
    <name type="scientific">Ananas comosus</name>
    <name type="common">Pineapple</name>
    <name type="synonym">Ananas ananas</name>
    <dbReference type="NCBI Taxonomy" id="4615"/>
    <lineage>
        <taxon>Eukaryota</taxon>
        <taxon>Viridiplantae</taxon>
        <taxon>Streptophyta</taxon>
        <taxon>Embryophyta</taxon>
        <taxon>Tracheophyta</taxon>
        <taxon>Spermatophyta</taxon>
        <taxon>Magnoliopsida</taxon>
        <taxon>Liliopsida</taxon>
        <taxon>Poales</taxon>
        <taxon>Bromeliaceae</taxon>
        <taxon>Bromelioideae</taxon>
        <taxon>Ananas</taxon>
    </lineage>
</organism>
<dbReference type="SUPFAM" id="SSF54928">
    <property type="entry name" value="RNA-binding domain, RBD"/>
    <property type="match status" value="2"/>
</dbReference>
<feature type="region of interest" description="Disordered" evidence="3">
    <location>
        <begin position="247"/>
        <end position="315"/>
    </location>
</feature>
<dbReference type="PANTHER" id="PTHR48024">
    <property type="entry name" value="GEO13361P1-RELATED"/>
    <property type="match status" value="1"/>
</dbReference>
<dbReference type="PANTHER" id="PTHR48024:SF25">
    <property type="entry name" value="UBP1-ASSOCIATED PROTEIN 2C"/>
    <property type="match status" value="1"/>
</dbReference>
<dbReference type="RefSeq" id="XP_020098545.1">
    <property type="nucleotide sequence ID" value="XM_020242956.1"/>
</dbReference>
<dbReference type="Pfam" id="PF00076">
    <property type="entry name" value="RRM_1"/>
    <property type="match status" value="2"/>
</dbReference>
<dbReference type="InterPro" id="IPR050886">
    <property type="entry name" value="RNA-binding_reg"/>
</dbReference>
<evidence type="ECO:0000313" key="6">
    <source>
        <dbReference type="RefSeq" id="XP_020098545.1"/>
    </source>
</evidence>
<dbReference type="Gramene" id="Aco005483.1.mrna1">
    <property type="protein sequence ID" value="Aco005483.1.mrna1.cds1"/>
    <property type="gene ID" value="Aco005483.1.path1"/>
</dbReference>
<dbReference type="InterPro" id="IPR000504">
    <property type="entry name" value="RRM_dom"/>
</dbReference>
<dbReference type="SMART" id="SM00360">
    <property type="entry name" value="RRM"/>
    <property type="match status" value="2"/>
</dbReference>
<dbReference type="Gene3D" id="3.30.70.330">
    <property type="match status" value="2"/>
</dbReference>
<dbReference type="InterPro" id="IPR035979">
    <property type="entry name" value="RBD_domain_sf"/>
</dbReference>
<dbReference type="GO" id="GO:0003723">
    <property type="term" value="F:RNA binding"/>
    <property type="evidence" value="ECO:0007669"/>
    <property type="project" value="UniProtKB-UniRule"/>
</dbReference>
<protein>
    <submittedName>
        <fullName evidence="6 7">UBP1-associated protein 2C</fullName>
    </submittedName>
</protein>
<dbReference type="GeneID" id="109717279"/>
<feature type="compositionally biased region" description="Pro residues" evidence="3">
    <location>
        <begin position="252"/>
        <end position="261"/>
    </location>
</feature>
<dbReference type="GO" id="GO:0005634">
    <property type="term" value="C:nucleus"/>
    <property type="evidence" value="ECO:0007669"/>
    <property type="project" value="TreeGrafter"/>
</dbReference>
<dbReference type="OrthoDB" id="1875751at2759"/>
<dbReference type="FunFam" id="3.30.70.330:FF:000529">
    <property type="entry name" value="UBP1-associated protein 2C isoform A"/>
    <property type="match status" value="1"/>
</dbReference>
<feature type="compositionally biased region" description="Polar residues" evidence="3">
    <location>
        <begin position="363"/>
        <end position="391"/>
    </location>
</feature>
<feature type="domain" description="RRM" evidence="4">
    <location>
        <begin position="167"/>
        <end position="247"/>
    </location>
</feature>
<reference evidence="6 7" key="2">
    <citation type="submission" date="2025-04" db="UniProtKB">
        <authorList>
            <consortium name="RefSeq"/>
        </authorList>
    </citation>
    <scope>IDENTIFICATION</scope>
    <source>
        <tissue evidence="6 7">Leaf</tissue>
    </source>
</reference>
<dbReference type="AlphaFoldDB" id="A0A6P5FQI0"/>
<dbReference type="PROSITE" id="PS50102">
    <property type="entry name" value="RRM"/>
    <property type="match status" value="2"/>
</dbReference>
<evidence type="ECO:0000313" key="7">
    <source>
        <dbReference type="RefSeq" id="XP_020098546.1"/>
    </source>
</evidence>
<evidence type="ECO:0000259" key="4">
    <source>
        <dbReference type="PROSITE" id="PS50102"/>
    </source>
</evidence>
<name>A0A6P5FQI0_ANACO</name>
<sequence>MDPAIKKRKPDENGAAAAAAALTNEDVLKLVEPFSREQLAEIVAGAACRDAAALDAVRAVADRDLAQRKLFIRGLGWETTTETLRSLFSAFGELEEAVVIVDKNTGKSKGYGFITFRHADGALLALKEPSKKIDGRMAVTQLASAGAGGAAGSAAAAAAPAADVSLRKIYVGNVPAEMPSERLLTQFASYGEIEEGPLGFDKQTGKFRGFALFVYKTVEAAQAALIEPTKTIDGHVLVCKLAIEGKKGKPGAPGPAPPPGLPGQQMGMQSTVPNSMPSQYGGFHHQSLPSSMGGANPGMQTVGNQVPSSMSGTGSGGYGGGFGGSYGSSSQYGGSYGPSSQYGGPGSGGYGAQGMGSSMYRMPQNSVGVPSGPYSESGQYTMPSSAYQSQHHPPAGSSPASRVPGGPGAYPNMPPYY</sequence>
<dbReference type="InterPro" id="IPR012677">
    <property type="entry name" value="Nucleotide-bd_a/b_plait_sf"/>
</dbReference>
<evidence type="ECO:0000256" key="2">
    <source>
        <dbReference type="PROSITE-ProRule" id="PRU00176"/>
    </source>
</evidence>
<feature type="region of interest" description="Disordered" evidence="3">
    <location>
        <begin position="361"/>
        <end position="417"/>
    </location>
</feature>
<accession>A0A6P5FQI0</accession>
<keyword evidence="5" id="KW-1185">Reference proteome</keyword>
<dbReference type="RefSeq" id="XP_020098546.1">
    <property type="nucleotide sequence ID" value="XM_020242957.1"/>
</dbReference>
<feature type="domain" description="RRM" evidence="4">
    <location>
        <begin position="68"/>
        <end position="145"/>
    </location>
</feature>
<evidence type="ECO:0000313" key="5">
    <source>
        <dbReference type="Proteomes" id="UP000515123"/>
    </source>
</evidence>
<reference evidence="5" key="1">
    <citation type="journal article" date="2015" name="Nat. Genet.">
        <title>The pineapple genome and the evolution of CAM photosynthesis.</title>
        <authorList>
            <person name="Ming R."/>
            <person name="VanBuren R."/>
            <person name="Wai C.M."/>
            <person name="Tang H."/>
            <person name="Schatz M.C."/>
            <person name="Bowers J.E."/>
            <person name="Lyons E."/>
            <person name="Wang M.L."/>
            <person name="Chen J."/>
            <person name="Biggers E."/>
            <person name="Zhang J."/>
            <person name="Huang L."/>
            <person name="Zhang L."/>
            <person name="Miao W."/>
            <person name="Zhang J."/>
            <person name="Ye Z."/>
            <person name="Miao C."/>
            <person name="Lin Z."/>
            <person name="Wang H."/>
            <person name="Zhou H."/>
            <person name="Yim W.C."/>
            <person name="Priest H.D."/>
            <person name="Zheng C."/>
            <person name="Woodhouse M."/>
            <person name="Edger P.P."/>
            <person name="Guyot R."/>
            <person name="Guo H.B."/>
            <person name="Guo H."/>
            <person name="Zheng G."/>
            <person name="Singh R."/>
            <person name="Sharma A."/>
            <person name="Min X."/>
            <person name="Zheng Y."/>
            <person name="Lee H."/>
            <person name="Gurtowski J."/>
            <person name="Sedlazeck F.J."/>
            <person name="Harkess A."/>
            <person name="McKain M.R."/>
            <person name="Liao Z."/>
            <person name="Fang J."/>
            <person name="Liu J."/>
            <person name="Zhang X."/>
            <person name="Zhang Q."/>
            <person name="Hu W."/>
            <person name="Qin Y."/>
            <person name="Wang K."/>
            <person name="Chen L.Y."/>
            <person name="Shirley N."/>
            <person name="Lin Y.R."/>
            <person name="Liu L.Y."/>
            <person name="Hernandez A.G."/>
            <person name="Wright C.L."/>
            <person name="Bulone V."/>
            <person name="Tuskan G.A."/>
            <person name="Heath K."/>
            <person name="Zee F."/>
            <person name="Moore P.H."/>
            <person name="Sunkar R."/>
            <person name="Leebens-Mack J.H."/>
            <person name="Mockler T."/>
            <person name="Bennetzen J.L."/>
            <person name="Freeling M."/>
            <person name="Sankoff D."/>
            <person name="Paterson A.H."/>
            <person name="Zhu X."/>
            <person name="Yang X."/>
            <person name="Smith J.A."/>
            <person name="Cushman J.C."/>
            <person name="Paull R.E."/>
            <person name="Yu Q."/>
        </authorList>
    </citation>
    <scope>NUCLEOTIDE SEQUENCE [LARGE SCALE GENOMIC DNA]</scope>
    <source>
        <strain evidence="5">cv. F153</strain>
    </source>
</reference>
<proteinExistence type="predicted"/>
<dbReference type="Proteomes" id="UP000515123">
    <property type="component" value="Linkage group 11"/>
</dbReference>
<evidence type="ECO:0000256" key="1">
    <source>
        <dbReference type="ARBA" id="ARBA00022884"/>
    </source>
</evidence>